<evidence type="ECO:0000313" key="4">
    <source>
        <dbReference type="EMBL" id="MDS1268765.1"/>
    </source>
</evidence>
<evidence type="ECO:0000313" key="5">
    <source>
        <dbReference type="Proteomes" id="UP001250214"/>
    </source>
</evidence>
<dbReference type="Proteomes" id="UP001250214">
    <property type="component" value="Unassembled WGS sequence"/>
</dbReference>
<dbReference type="PANTHER" id="PTHR43575">
    <property type="entry name" value="PROTEIN ABCI7, CHLOROPLASTIC"/>
    <property type="match status" value="1"/>
</dbReference>
<dbReference type="NCBIfam" id="TIGR01981">
    <property type="entry name" value="sufD"/>
    <property type="match status" value="1"/>
</dbReference>
<proteinExistence type="inferred from homology"/>
<dbReference type="SUPFAM" id="SSF101960">
    <property type="entry name" value="Stabilizer of iron transporter SufD"/>
    <property type="match status" value="1"/>
</dbReference>
<comment type="similarity">
    <text evidence="1">Belongs to the iron-sulfur cluster assembly SufBD family.</text>
</comment>
<comment type="caution">
    <text evidence="4">The sequence shown here is derived from an EMBL/GenBank/DDBJ whole genome shotgun (WGS) entry which is preliminary data.</text>
</comment>
<protein>
    <submittedName>
        <fullName evidence="4">Fe-S cluster assembly protein SufD</fullName>
    </submittedName>
</protein>
<dbReference type="InterPro" id="IPR037284">
    <property type="entry name" value="SUF_FeS_clus_asmbl_SufBD_sf"/>
</dbReference>
<feature type="compositionally biased region" description="Low complexity" evidence="2">
    <location>
        <begin position="1"/>
        <end position="21"/>
    </location>
</feature>
<dbReference type="EMBL" id="JAVLVT010000001">
    <property type="protein sequence ID" value="MDS1268765.1"/>
    <property type="molecule type" value="Genomic_DNA"/>
</dbReference>
<name>A0ABU2H0D9_9ACTN</name>
<dbReference type="InterPro" id="IPR055346">
    <property type="entry name" value="Fe-S_cluster_assembly_SufBD"/>
</dbReference>
<sequence>MSATNPTTAASAPAPHSHGAGELPISRIDVRGSFDVTAFPVPSGREEEWRFTPLRRLRGLHQDAAEGQEVSSDVTVEVTAADGVVAETVARTDSRLGTSFLPTDRISARAYASFTEATVLTVPKETEVAEPVTVKVTGHGPERPENRSFGHTLINVERHASATVVLDYSGSAVYADNVEVVLGDGARLTLISLQDWDRGAAHVSHQYDRIGRDATLRSFSVTLGGDLVRVSPSVRYDGPGGDAELRGLYYTGAGQHHEHRSLIDHNVSRTRSRADYKGALSGADAHAVWIGDVIIGEGTEGTDSYEHNHNLVLTDGTRVDSVPNLEIFTGEVEGAGHASASGRLDDVHLFYLQSRGIPADEARRLVIRGFFAEFINRIELPQLRQRISDEVEEKLAEHE</sequence>
<organism evidence="4 5">
    <name type="scientific">Lipingzhangella rawalii</name>
    <dbReference type="NCBI Taxonomy" id="2055835"/>
    <lineage>
        <taxon>Bacteria</taxon>
        <taxon>Bacillati</taxon>
        <taxon>Actinomycetota</taxon>
        <taxon>Actinomycetes</taxon>
        <taxon>Streptosporangiales</taxon>
        <taxon>Nocardiopsidaceae</taxon>
        <taxon>Lipingzhangella</taxon>
    </lineage>
</organism>
<dbReference type="PANTHER" id="PTHR43575:SF1">
    <property type="entry name" value="PROTEIN ABCI7, CHLOROPLASTIC"/>
    <property type="match status" value="1"/>
</dbReference>
<keyword evidence="5" id="KW-1185">Reference proteome</keyword>
<feature type="region of interest" description="Disordered" evidence="2">
    <location>
        <begin position="1"/>
        <end position="25"/>
    </location>
</feature>
<feature type="domain" description="SUF system FeS cluster assembly SufBD core" evidence="3">
    <location>
        <begin position="146"/>
        <end position="370"/>
    </location>
</feature>
<reference evidence="5" key="1">
    <citation type="submission" date="2023-07" db="EMBL/GenBank/DDBJ databases">
        <title>Novel species in the genus Lipingzhangella isolated from Sambhar Salt Lake.</title>
        <authorList>
            <person name="Jiya N."/>
            <person name="Kajale S."/>
            <person name="Sharma A."/>
        </authorList>
    </citation>
    <scope>NUCLEOTIDE SEQUENCE [LARGE SCALE GENOMIC DNA]</scope>
    <source>
        <strain evidence="5">LS1_29</strain>
    </source>
</reference>
<dbReference type="Pfam" id="PF01458">
    <property type="entry name" value="SUFBD_core"/>
    <property type="match status" value="1"/>
</dbReference>
<evidence type="ECO:0000256" key="1">
    <source>
        <dbReference type="ARBA" id="ARBA00043967"/>
    </source>
</evidence>
<dbReference type="RefSeq" id="WP_310910277.1">
    <property type="nucleotide sequence ID" value="NZ_JAVLVT010000001.1"/>
</dbReference>
<dbReference type="InterPro" id="IPR000825">
    <property type="entry name" value="SUF_FeS_clus_asmbl_SufBD_core"/>
</dbReference>
<evidence type="ECO:0000256" key="2">
    <source>
        <dbReference type="SAM" id="MobiDB-lite"/>
    </source>
</evidence>
<evidence type="ECO:0000259" key="3">
    <source>
        <dbReference type="Pfam" id="PF01458"/>
    </source>
</evidence>
<gene>
    <name evidence="4" type="primary">sufD</name>
    <name evidence="4" type="ORF">RIF23_00485</name>
</gene>
<dbReference type="InterPro" id="IPR011542">
    <property type="entry name" value="SUF_FeS_clus_asmbl_SufD"/>
</dbReference>
<accession>A0ABU2H0D9</accession>